<keyword evidence="2" id="KW-1185">Reference proteome</keyword>
<evidence type="ECO:0000313" key="1">
    <source>
        <dbReference type="EMBL" id="KAI7982609.1"/>
    </source>
</evidence>
<reference evidence="1 2" key="1">
    <citation type="journal article" date="2022" name="Plant J.">
        <title>Chromosome-level genome of Camellia lanceoleosa provides a valuable resource for understanding genome evolution and self-incompatibility.</title>
        <authorList>
            <person name="Gong W."/>
            <person name="Xiao S."/>
            <person name="Wang L."/>
            <person name="Liao Z."/>
            <person name="Chang Y."/>
            <person name="Mo W."/>
            <person name="Hu G."/>
            <person name="Li W."/>
            <person name="Zhao G."/>
            <person name="Zhu H."/>
            <person name="Hu X."/>
            <person name="Ji K."/>
            <person name="Xiang X."/>
            <person name="Song Q."/>
            <person name="Yuan D."/>
            <person name="Jin S."/>
            <person name="Zhang L."/>
        </authorList>
    </citation>
    <scope>NUCLEOTIDE SEQUENCE [LARGE SCALE GENOMIC DNA]</scope>
    <source>
        <strain evidence="1">SQ_2022a</strain>
    </source>
</reference>
<organism evidence="1 2">
    <name type="scientific">Camellia lanceoleosa</name>
    <dbReference type="NCBI Taxonomy" id="1840588"/>
    <lineage>
        <taxon>Eukaryota</taxon>
        <taxon>Viridiplantae</taxon>
        <taxon>Streptophyta</taxon>
        <taxon>Embryophyta</taxon>
        <taxon>Tracheophyta</taxon>
        <taxon>Spermatophyta</taxon>
        <taxon>Magnoliopsida</taxon>
        <taxon>eudicotyledons</taxon>
        <taxon>Gunneridae</taxon>
        <taxon>Pentapetalae</taxon>
        <taxon>asterids</taxon>
        <taxon>Ericales</taxon>
        <taxon>Theaceae</taxon>
        <taxon>Camellia</taxon>
    </lineage>
</organism>
<proteinExistence type="predicted"/>
<dbReference type="EMBL" id="CM045768">
    <property type="protein sequence ID" value="KAI7982609.1"/>
    <property type="molecule type" value="Genomic_DNA"/>
</dbReference>
<gene>
    <name evidence="1" type="ORF">LOK49_LG15G01594</name>
</gene>
<evidence type="ECO:0000313" key="2">
    <source>
        <dbReference type="Proteomes" id="UP001060215"/>
    </source>
</evidence>
<name>A0ACC0F2W9_9ERIC</name>
<accession>A0ACC0F2W9</accession>
<comment type="caution">
    <text evidence="1">The sequence shown here is derived from an EMBL/GenBank/DDBJ whole genome shotgun (WGS) entry which is preliminary data.</text>
</comment>
<dbReference type="Proteomes" id="UP001060215">
    <property type="component" value="Chromosome 11"/>
</dbReference>
<protein>
    <submittedName>
        <fullName evidence="1">Uncharacterized protein</fullName>
    </submittedName>
</protein>
<sequence length="106" mass="11615">MGRITRGEPKGGRKSPRISTHLKFEVTRHCLPDIPDISSLSDLSLQPSVNILGAKPRRSPCRAVVLKAYLSYGASELGLGLEGHMSFVSVIYVADAYMFCVLSMDF</sequence>